<dbReference type="GO" id="GO:0016787">
    <property type="term" value="F:hydrolase activity"/>
    <property type="evidence" value="ECO:0007669"/>
    <property type="project" value="UniProtKB-KW"/>
</dbReference>
<evidence type="ECO:0000256" key="3">
    <source>
        <dbReference type="ARBA" id="ARBA00022722"/>
    </source>
</evidence>
<evidence type="ECO:0000256" key="9">
    <source>
        <dbReference type="HAMAP-Rule" id="MF_01471"/>
    </source>
</evidence>
<evidence type="ECO:0000256" key="4">
    <source>
        <dbReference type="ARBA" id="ARBA00022723"/>
    </source>
</evidence>
<dbReference type="CDD" id="cd09725">
    <property type="entry name" value="Cas2_I_II_III"/>
    <property type="match status" value="1"/>
</dbReference>
<dbReference type="HAMAP" id="MF_01471">
    <property type="entry name" value="Cas2"/>
    <property type="match status" value="1"/>
</dbReference>
<comment type="subunit">
    <text evidence="9">Homodimer, forms a heterotetramer with a Cas1 homodimer.</text>
</comment>
<evidence type="ECO:0000256" key="5">
    <source>
        <dbReference type="ARBA" id="ARBA00022759"/>
    </source>
</evidence>
<evidence type="ECO:0000256" key="8">
    <source>
        <dbReference type="ARBA" id="ARBA00023118"/>
    </source>
</evidence>
<dbReference type="Gene3D" id="3.30.70.240">
    <property type="match status" value="1"/>
</dbReference>
<dbReference type="EMBL" id="JADFUA010000014">
    <property type="protein sequence ID" value="MBE9610838.1"/>
    <property type="molecule type" value="Genomic_DNA"/>
</dbReference>
<accession>A0A8J7G3P2</accession>
<dbReference type="AlphaFoldDB" id="A0A8J7G3P2"/>
<keyword evidence="6 9" id="KW-0378">Hydrolase</keyword>
<feature type="binding site" evidence="9">
    <location>
        <position position="10"/>
    </location>
    <ligand>
        <name>Mg(2+)</name>
        <dbReference type="ChEBI" id="CHEBI:18420"/>
        <note>catalytic</note>
    </ligand>
</feature>
<dbReference type="PANTHER" id="PTHR34405">
    <property type="entry name" value="CRISPR-ASSOCIATED ENDORIBONUCLEASE CAS2"/>
    <property type="match status" value="1"/>
</dbReference>
<dbReference type="GO" id="GO:0004521">
    <property type="term" value="F:RNA endonuclease activity"/>
    <property type="evidence" value="ECO:0007669"/>
    <property type="project" value="UniProtKB-UniRule"/>
</dbReference>
<gene>
    <name evidence="9 11" type="primary">cas2</name>
    <name evidence="11" type="ORF">INR99_15975</name>
</gene>
<evidence type="ECO:0000313" key="11">
    <source>
        <dbReference type="EMBL" id="MBE9610838.1"/>
    </source>
</evidence>
<dbReference type="InterPro" id="IPR021127">
    <property type="entry name" value="CRISPR_associated_Cas2"/>
</dbReference>
<dbReference type="EC" id="3.1.-.-" evidence="9"/>
<protein>
    <recommendedName>
        <fullName evidence="9">CRISPR-associated endoribonuclease Cas2</fullName>
        <ecNumber evidence="9">3.1.-.-</ecNumber>
    </recommendedName>
</protein>
<dbReference type="SUPFAM" id="SSF143430">
    <property type="entry name" value="TTP0101/SSO1404-like"/>
    <property type="match status" value="1"/>
</dbReference>
<keyword evidence="3 9" id="KW-0540">Nuclease</keyword>
<evidence type="ECO:0000256" key="1">
    <source>
        <dbReference type="ARBA" id="ARBA00001946"/>
    </source>
</evidence>
<dbReference type="Pfam" id="PF09827">
    <property type="entry name" value="CRISPR_Cas2"/>
    <property type="match status" value="1"/>
</dbReference>
<dbReference type="NCBIfam" id="TIGR01573">
    <property type="entry name" value="cas2"/>
    <property type="match status" value="1"/>
</dbReference>
<organism evidence="11 12">
    <name type="scientific">Chitinilyticum piscinae</name>
    <dbReference type="NCBI Taxonomy" id="2866724"/>
    <lineage>
        <taxon>Bacteria</taxon>
        <taxon>Pseudomonadati</taxon>
        <taxon>Pseudomonadota</taxon>
        <taxon>Betaproteobacteria</taxon>
        <taxon>Neisseriales</taxon>
        <taxon>Chitinibacteraceae</taxon>
        <taxon>Chitinilyticum</taxon>
    </lineage>
</organism>
<dbReference type="RefSeq" id="WP_194117386.1">
    <property type="nucleotide sequence ID" value="NZ_JADFUA010000014.1"/>
</dbReference>
<keyword evidence="7 9" id="KW-0460">Magnesium</keyword>
<keyword evidence="4 9" id="KW-0479">Metal-binding</keyword>
<comment type="cofactor">
    <cofactor evidence="1 9">
        <name>Mg(2+)</name>
        <dbReference type="ChEBI" id="CHEBI:18420"/>
    </cofactor>
</comment>
<evidence type="ECO:0000256" key="10">
    <source>
        <dbReference type="PIRNR" id="PIRNR032582"/>
    </source>
</evidence>
<comment type="caution">
    <text evidence="11">The sequence shown here is derived from an EMBL/GenBank/DDBJ whole genome shotgun (WGS) entry which is preliminary data.</text>
</comment>
<dbReference type="PANTHER" id="PTHR34405:SF3">
    <property type="entry name" value="CRISPR-ASSOCIATED ENDORIBONUCLEASE CAS2 3"/>
    <property type="match status" value="1"/>
</dbReference>
<evidence type="ECO:0000256" key="6">
    <source>
        <dbReference type="ARBA" id="ARBA00022801"/>
    </source>
</evidence>
<name>A0A8J7G3P2_9NEIS</name>
<dbReference type="GO" id="GO:0051607">
    <property type="term" value="P:defense response to virus"/>
    <property type="evidence" value="ECO:0007669"/>
    <property type="project" value="UniProtKB-UniRule"/>
</dbReference>
<keyword evidence="8 9" id="KW-0051">Antiviral defense</keyword>
<dbReference type="GO" id="GO:0046872">
    <property type="term" value="F:metal ion binding"/>
    <property type="evidence" value="ECO:0007669"/>
    <property type="project" value="UniProtKB-UniRule"/>
</dbReference>
<comment type="function">
    <text evidence="9">CRISPR (clustered regularly interspaced short palindromic repeat), is an adaptive immune system that provides protection against mobile genetic elements (viruses, transposable elements and conjugative plasmids). CRISPR clusters contain sequences complementary to antecedent mobile elements and target invading nucleic acids. CRISPR clusters are transcribed and processed into CRISPR RNA (crRNA). Functions as a ssRNA-specific endoribonuclease. Involved in the integration of spacer DNA into the CRISPR cassette.</text>
</comment>
<dbReference type="InterPro" id="IPR019199">
    <property type="entry name" value="Virulence_VapD/CRISPR_Cas2"/>
</dbReference>
<keyword evidence="5 9" id="KW-0255">Endonuclease</keyword>
<dbReference type="PIRSF" id="PIRSF032582">
    <property type="entry name" value="Cas2"/>
    <property type="match status" value="1"/>
</dbReference>
<proteinExistence type="inferred from homology"/>
<keyword evidence="12" id="KW-1185">Reference proteome</keyword>
<dbReference type="Proteomes" id="UP000604481">
    <property type="component" value="Unassembled WGS sequence"/>
</dbReference>
<evidence type="ECO:0000256" key="7">
    <source>
        <dbReference type="ARBA" id="ARBA00022842"/>
    </source>
</evidence>
<dbReference type="GO" id="GO:0043571">
    <property type="term" value="P:maintenance of CRISPR repeat elements"/>
    <property type="evidence" value="ECO:0007669"/>
    <property type="project" value="UniProtKB-UniRule"/>
</dbReference>
<sequence>MSNLYLIAYDISHRQRHYRVARELEGWGLRVQESVFECWLTAPKLTELRRNLARLIDPRCDLIRYYPLCPKDVPLIRTLGPATRASDVSHYQLG</sequence>
<comment type="similarity">
    <text evidence="2 9 10">Belongs to the CRISPR-associated endoribonuclease Cas2 protein family.</text>
</comment>
<evidence type="ECO:0000313" key="12">
    <source>
        <dbReference type="Proteomes" id="UP000604481"/>
    </source>
</evidence>
<reference evidence="11 12" key="1">
    <citation type="submission" date="2020-10" db="EMBL/GenBank/DDBJ databases">
        <title>The genome sequence of Chitinilyticum litopenaei 4Y14.</title>
        <authorList>
            <person name="Liu Y."/>
        </authorList>
    </citation>
    <scope>NUCLEOTIDE SEQUENCE [LARGE SCALE GENOMIC DNA]</scope>
    <source>
        <strain evidence="11 12">4Y14</strain>
    </source>
</reference>
<evidence type="ECO:0000256" key="2">
    <source>
        <dbReference type="ARBA" id="ARBA00009959"/>
    </source>
</evidence>